<dbReference type="Proteomes" id="UP001163603">
    <property type="component" value="Chromosome 1"/>
</dbReference>
<protein>
    <submittedName>
        <fullName evidence="1">Uncharacterized protein</fullName>
    </submittedName>
</protein>
<accession>A0ACC0ZGD6</accession>
<reference evidence="2" key="1">
    <citation type="journal article" date="2023" name="G3 (Bethesda)">
        <title>Genome assembly and association tests identify interacting loci associated with vigor, precocity, and sex in interspecific pistachio rootstocks.</title>
        <authorList>
            <person name="Palmer W."/>
            <person name="Jacygrad E."/>
            <person name="Sagayaradj S."/>
            <person name="Cavanaugh K."/>
            <person name="Han R."/>
            <person name="Bertier L."/>
            <person name="Beede B."/>
            <person name="Kafkas S."/>
            <person name="Golino D."/>
            <person name="Preece J."/>
            <person name="Michelmore R."/>
        </authorList>
    </citation>
    <scope>NUCLEOTIDE SEQUENCE [LARGE SCALE GENOMIC DNA]</scope>
</reference>
<gene>
    <name evidence="1" type="ORF">Pint_03326</name>
</gene>
<keyword evidence="2" id="KW-1185">Reference proteome</keyword>
<dbReference type="EMBL" id="CM047736">
    <property type="protein sequence ID" value="KAJ0052270.1"/>
    <property type="molecule type" value="Genomic_DNA"/>
</dbReference>
<sequence length="208" mass="23114">MELTNINSMGLVMMILALYCGVAIAVEYKVGDEPGWTRKVPVDYYEWASDKNFYIGDTLFFQYNAHTHDVMEVTAKNFKQCNTRKPIAVYRTGADKIELRRAGHYFFICSTPGHCQAGQKLSVVVDYKPGQNYEEEPKNPSADPRDENSPTAAPDAGETPETDPNQENPPMAAPDAPGPSSIFIRVEKQSTRKAGKGIPVSTKMIHSH</sequence>
<proteinExistence type="predicted"/>
<evidence type="ECO:0000313" key="2">
    <source>
        <dbReference type="Proteomes" id="UP001163603"/>
    </source>
</evidence>
<comment type="caution">
    <text evidence="1">The sequence shown here is derived from an EMBL/GenBank/DDBJ whole genome shotgun (WGS) entry which is preliminary data.</text>
</comment>
<name>A0ACC0ZGD6_9ROSI</name>
<evidence type="ECO:0000313" key="1">
    <source>
        <dbReference type="EMBL" id="KAJ0052270.1"/>
    </source>
</evidence>
<organism evidence="1 2">
    <name type="scientific">Pistacia integerrima</name>
    <dbReference type="NCBI Taxonomy" id="434235"/>
    <lineage>
        <taxon>Eukaryota</taxon>
        <taxon>Viridiplantae</taxon>
        <taxon>Streptophyta</taxon>
        <taxon>Embryophyta</taxon>
        <taxon>Tracheophyta</taxon>
        <taxon>Spermatophyta</taxon>
        <taxon>Magnoliopsida</taxon>
        <taxon>eudicotyledons</taxon>
        <taxon>Gunneridae</taxon>
        <taxon>Pentapetalae</taxon>
        <taxon>rosids</taxon>
        <taxon>malvids</taxon>
        <taxon>Sapindales</taxon>
        <taxon>Anacardiaceae</taxon>
        <taxon>Pistacia</taxon>
    </lineage>
</organism>